<keyword evidence="3" id="KW-1185">Reference proteome</keyword>
<evidence type="ECO:0000313" key="3">
    <source>
        <dbReference type="Proteomes" id="UP000325672"/>
    </source>
</evidence>
<feature type="region of interest" description="Disordered" evidence="1">
    <location>
        <begin position="1"/>
        <end position="23"/>
    </location>
</feature>
<dbReference type="EMBL" id="ML743687">
    <property type="protein sequence ID" value="KAE8130914.1"/>
    <property type="molecule type" value="Genomic_DNA"/>
</dbReference>
<organism evidence="2 3">
    <name type="scientific">Aspergillus pseudotamarii</name>
    <dbReference type="NCBI Taxonomy" id="132259"/>
    <lineage>
        <taxon>Eukaryota</taxon>
        <taxon>Fungi</taxon>
        <taxon>Dikarya</taxon>
        <taxon>Ascomycota</taxon>
        <taxon>Pezizomycotina</taxon>
        <taxon>Eurotiomycetes</taxon>
        <taxon>Eurotiomycetidae</taxon>
        <taxon>Eurotiales</taxon>
        <taxon>Aspergillaceae</taxon>
        <taxon>Aspergillus</taxon>
        <taxon>Aspergillus subgen. Circumdati</taxon>
    </lineage>
</organism>
<dbReference type="OrthoDB" id="1658288at2759"/>
<protein>
    <submittedName>
        <fullName evidence="2">Uncharacterized protein</fullName>
    </submittedName>
</protein>
<evidence type="ECO:0000256" key="1">
    <source>
        <dbReference type="SAM" id="MobiDB-lite"/>
    </source>
</evidence>
<reference evidence="2 3" key="1">
    <citation type="submission" date="2019-04" db="EMBL/GenBank/DDBJ databases">
        <title>Friends and foes A comparative genomics study of 23 Aspergillus species from section Flavi.</title>
        <authorList>
            <consortium name="DOE Joint Genome Institute"/>
            <person name="Kjaerbolling I."/>
            <person name="Vesth T."/>
            <person name="Frisvad J.C."/>
            <person name="Nybo J.L."/>
            <person name="Theobald S."/>
            <person name="Kildgaard S."/>
            <person name="Isbrandt T."/>
            <person name="Kuo A."/>
            <person name="Sato A."/>
            <person name="Lyhne E.K."/>
            <person name="Kogle M.E."/>
            <person name="Wiebenga A."/>
            <person name="Kun R.S."/>
            <person name="Lubbers R.J."/>
            <person name="Makela M.R."/>
            <person name="Barry K."/>
            <person name="Chovatia M."/>
            <person name="Clum A."/>
            <person name="Daum C."/>
            <person name="Haridas S."/>
            <person name="He G."/>
            <person name="LaButti K."/>
            <person name="Lipzen A."/>
            <person name="Mondo S."/>
            <person name="Riley R."/>
            <person name="Salamov A."/>
            <person name="Simmons B.A."/>
            <person name="Magnuson J.K."/>
            <person name="Henrissat B."/>
            <person name="Mortensen U.H."/>
            <person name="Larsen T.O."/>
            <person name="Devries R.P."/>
            <person name="Grigoriev I.V."/>
            <person name="Machida M."/>
            <person name="Baker S.E."/>
            <person name="Andersen M.R."/>
        </authorList>
    </citation>
    <scope>NUCLEOTIDE SEQUENCE [LARGE SCALE GENOMIC DNA]</scope>
    <source>
        <strain evidence="2 3">CBS 117625</strain>
    </source>
</reference>
<name>A0A5N6SCS3_ASPPS</name>
<dbReference type="Proteomes" id="UP000325672">
    <property type="component" value="Unassembled WGS sequence"/>
</dbReference>
<sequence>MGKLDRPYKIQTETRTKKDENGNSTSWTIPWDKCISTTKYGLLEGYHVDKFADEDAGNPKDNVWFVVVDSLGQQVNLEQLGSPIEVTLHRAEKATFLHEVDDNSSTDY</sequence>
<dbReference type="AlphaFoldDB" id="A0A5N6SCS3"/>
<feature type="compositionally biased region" description="Basic and acidic residues" evidence="1">
    <location>
        <begin position="1"/>
        <end position="21"/>
    </location>
</feature>
<accession>A0A5N6SCS3</accession>
<proteinExistence type="predicted"/>
<dbReference type="RefSeq" id="XP_031906977.1">
    <property type="nucleotide sequence ID" value="XM_032056405.1"/>
</dbReference>
<dbReference type="GeneID" id="43640615"/>
<evidence type="ECO:0000313" key="2">
    <source>
        <dbReference type="EMBL" id="KAE8130914.1"/>
    </source>
</evidence>
<gene>
    <name evidence="2" type="ORF">BDV38DRAFT_265930</name>
</gene>